<evidence type="ECO:0000313" key="3">
    <source>
        <dbReference type="Proteomes" id="UP000547510"/>
    </source>
</evidence>
<keyword evidence="1" id="KW-0472">Membrane</keyword>
<dbReference type="Proteomes" id="UP000547510">
    <property type="component" value="Unassembled WGS sequence"/>
</dbReference>
<dbReference type="RefSeq" id="WP_184694479.1">
    <property type="nucleotide sequence ID" value="NZ_JACHJN010000008.1"/>
</dbReference>
<dbReference type="EMBL" id="JACHJN010000008">
    <property type="protein sequence ID" value="MBB5958489.1"/>
    <property type="molecule type" value="Genomic_DNA"/>
</dbReference>
<comment type="caution">
    <text evidence="2">The sequence shown here is derived from an EMBL/GenBank/DDBJ whole genome shotgun (WGS) entry which is preliminary data.</text>
</comment>
<name>A0A841CMG8_9PSEU</name>
<organism evidence="2 3">
    <name type="scientific">Saccharothrix tamanrassetensis</name>
    <dbReference type="NCBI Taxonomy" id="1051531"/>
    <lineage>
        <taxon>Bacteria</taxon>
        <taxon>Bacillati</taxon>
        <taxon>Actinomycetota</taxon>
        <taxon>Actinomycetes</taxon>
        <taxon>Pseudonocardiales</taxon>
        <taxon>Pseudonocardiaceae</taxon>
        <taxon>Saccharothrix</taxon>
    </lineage>
</organism>
<gene>
    <name evidence="2" type="ORF">FHS29_005097</name>
</gene>
<protein>
    <submittedName>
        <fullName evidence="2">Uncharacterized protein</fullName>
    </submittedName>
</protein>
<accession>A0A841CMG8</accession>
<feature type="transmembrane region" description="Helical" evidence="1">
    <location>
        <begin position="38"/>
        <end position="58"/>
    </location>
</feature>
<keyword evidence="1" id="KW-0812">Transmembrane</keyword>
<proteinExistence type="predicted"/>
<sequence>MYTPHDRDRPCGRFAWADVPVLCLAFAAAWYLSHYEHYSVPVAVATSAATLGLFAVVLSAPSGVRRAVTLLTALSGTPATAAPELTTSVIVGEPAGPR</sequence>
<evidence type="ECO:0000256" key="1">
    <source>
        <dbReference type="SAM" id="Phobius"/>
    </source>
</evidence>
<keyword evidence="3" id="KW-1185">Reference proteome</keyword>
<evidence type="ECO:0000313" key="2">
    <source>
        <dbReference type="EMBL" id="MBB5958489.1"/>
    </source>
</evidence>
<dbReference type="AlphaFoldDB" id="A0A841CMG8"/>
<reference evidence="2 3" key="1">
    <citation type="submission" date="2020-08" db="EMBL/GenBank/DDBJ databases">
        <title>Genomic Encyclopedia of Type Strains, Phase III (KMG-III): the genomes of soil and plant-associated and newly described type strains.</title>
        <authorList>
            <person name="Whitman W."/>
        </authorList>
    </citation>
    <scope>NUCLEOTIDE SEQUENCE [LARGE SCALE GENOMIC DNA]</scope>
    <source>
        <strain evidence="2 3">CECT 8640</strain>
    </source>
</reference>
<feature type="transmembrane region" description="Helical" evidence="1">
    <location>
        <begin position="12"/>
        <end position="32"/>
    </location>
</feature>
<keyword evidence="1" id="KW-1133">Transmembrane helix</keyword>